<gene>
    <name evidence="2" type="ORF">GQN54_07325</name>
</gene>
<dbReference type="EMBL" id="WWNE01000006">
    <property type="protein sequence ID" value="NBG65926.1"/>
    <property type="molecule type" value="Genomic_DNA"/>
</dbReference>
<organism evidence="2 3">
    <name type="scientific">Acidiluteibacter ferrifornacis</name>
    <dbReference type="NCBI Taxonomy" id="2692424"/>
    <lineage>
        <taxon>Bacteria</taxon>
        <taxon>Pseudomonadati</taxon>
        <taxon>Bacteroidota</taxon>
        <taxon>Flavobacteriia</taxon>
        <taxon>Flavobacteriales</taxon>
        <taxon>Cryomorphaceae</taxon>
        <taxon>Acidiluteibacter</taxon>
    </lineage>
</organism>
<dbReference type="RefSeq" id="WP_160632880.1">
    <property type="nucleotide sequence ID" value="NZ_WWNE01000006.1"/>
</dbReference>
<proteinExistence type="predicted"/>
<reference evidence="2 3" key="1">
    <citation type="submission" date="2019-12" db="EMBL/GenBank/DDBJ databases">
        <authorList>
            <person name="Zhao J."/>
        </authorList>
    </citation>
    <scope>NUCLEOTIDE SEQUENCE [LARGE SCALE GENOMIC DNA]</scope>
    <source>
        <strain evidence="2 3">S-15</strain>
    </source>
</reference>
<dbReference type="PANTHER" id="PTHR37947:SF1">
    <property type="entry name" value="BLL2462 PROTEIN"/>
    <property type="match status" value="1"/>
</dbReference>
<dbReference type="AlphaFoldDB" id="A0A6N9NGY4"/>
<keyword evidence="3" id="KW-1185">Reference proteome</keyword>
<evidence type="ECO:0000313" key="3">
    <source>
        <dbReference type="Proteomes" id="UP000470771"/>
    </source>
</evidence>
<name>A0A6N9NGY4_9FLAO</name>
<evidence type="ECO:0000256" key="1">
    <source>
        <dbReference type="SAM" id="Phobius"/>
    </source>
</evidence>
<protein>
    <recommendedName>
        <fullName evidence="4">VWA domain-containing protein</fullName>
    </recommendedName>
</protein>
<dbReference type="Proteomes" id="UP000470771">
    <property type="component" value="Unassembled WGS sequence"/>
</dbReference>
<evidence type="ECO:0008006" key="4">
    <source>
        <dbReference type="Google" id="ProtNLM"/>
    </source>
</evidence>
<accession>A0A6N9NGY4</accession>
<comment type="caution">
    <text evidence="2">The sequence shown here is derived from an EMBL/GenBank/DDBJ whole genome shotgun (WGS) entry which is preliminary data.</text>
</comment>
<feature type="transmembrane region" description="Helical" evidence="1">
    <location>
        <begin position="653"/>
        <end position="670"/>
    </location>
</feature>
<keyword evidence="1" id="KW-1133">Transmembrane helix</keyword>
<keyword evidence="1" id="KW-0472">Membrane</keyword>
<sequence length="677" mass="75797">MTLGGIYAFILYWNNKKHSEFVGWQVKGLAALRFVAVSVLAFLLLSPYIKHLEREVEPPIVLFAQDNSQSILLNKDSSFYKTDYLAQLEELKKQLSENYEVKAYTFGNELEEGGTIDYTAPQTDISKVIDDIENRYSNRNVGALILASDGIYNTGSNPLFVSSNFNFPIYSVILGDTSINKDLLLSKVVANKIAFKGNQFPISVAVNAQKLNGSKTTLNVSHNGKVVFSDVLTIKTADYFKELPILLEATAVGLQKYTVTLSEVAGEMSTVNNSKSIYIDVLDGKEKILILANAPHPDVAAIKRNVELNQNYEVDVQLISNFKGNSAPYNLIIYHGIPNSAAQSARIKSELNNKSALFVISNQTSTALVNELKLGVTIESRGKQTNEVTGVLNPTFPLFKIEESTGKQLSYFPPLAAPFGNVVITKPSFTLLNQKISKVETQTPLWFFIQDESQKWGFILGEGLWRWSLSDYERNQTTANFQELLGKTVQYLSLKVDKSLFRVTTKNDFLANEDVVFDAELYNESYELVNDAEVSIVLKNQDGREYPFSYSPTNQKYYLNAGKLEVGEYSYIATVNYAGKALKETGTLSVLPIDVEGNNLQANFGLMQELSRQGGGTVYFPNQMEEIMNELDSREDITSVSYSQIKLSELINLKWIFFLILGLLALEWLVRKRNGSY</sequence>
<dbReference type="PANTHER" id="PTHR37947">
    <property type="entry name" value="BLL2462 PROTEIN"/>
    <property type="match status" value="1"/>
</dbReference>
<keyword evidence="1" id="KW-0812">Transmembrane</keyword>
<evidence type="ECO:0000313" key="2">
    <source>
        <dbReference type="EMBL" id="NBG65926.1"/>
    </source>
</evidence>